<dbReference type="Proteomes" id="UP001148834">
    <property type="component" value="Unassembled WGS sequence"/>
</dbReference>
<protein>
    <submittedName>
        <fullName evidence="1">DUF2190 family protein</fullName>
    </submittedName>
</protein>
<gene>
    <name evidence="1" type="ORF">N5925_01900</name>
</gene>
<dbReference type="EMBL" id="JAODIR010000005">
    <property type="protein sequence ID" value="MDD2167377.1"/>
    <property type="molecule type" value="Genomic_DNA"/>
</dbReference>
<evidence type="ECO:0000313" key="1">
    <source>
        <dbReference type="EMBL" id="MDD2167377.1"/>
    </source>
</evidence>
<reference evidence="1" key="1">
    <citation type="submission" date="2022-09" db="EMBL/GenBank/DDBJ databases">
        <title>Molecular characterization of Glaesserella parasuis strains circulating in commercial swine farms using whole-genome sequencing.</title>
        <authorList>
            <person name="Mugabi R."/>
            <person name="Clavijo M."/>
            <person name="Li G."/>
        </authorList>
    </citation>
    <scope>NUCLEOTIDE SEQUENCE</scope>
    <source>
        <strain evidence="1">0435-53</strain>
    </source>
</reference>
<sequence>MATNFIEVGEAIKIKAKTAIKGGELVMTGDLAGIAIADIAKDEIGALSVIGVWQVKAKSDEAIAQGDKLYWDTSAKEATKTAGSHKYIGIAWSDSPNLTAVVTVKLNA</sequence>
<dbReference type="PIRSF" id="PIRSF030771">
    <property type="entry name" value="UCP030771"/>
    <property type="match status" value="1"/>
</dbReference>
<dbReference type="RefSeq" id="WP_021110719.1">
    <property type="nucleotide sequence ID" value="NZ_CP054198.1"/>
</dbReference>
<evidence type="ECO:0000313" key="2">
    <source>
        <dbReference type="Proteomes" id="UP001148834"/>
    </source>
</evidence>
<dbReference type="Pfam" id="PF09956">
    <property type="entry name" value="Phage_cement_2"/>
    <property type="match status" value="1"/>
</dbReference>
<dbReference type="InterPro" id="IPR011231">
    <property type="entry name" value="Phage_VT1-Sakai_H0018"/>
</dbReference>
<organism evidence="1 2">
    <name type="scientific">Glaesserella parasuis</name>
    <name type="common">Haemophilus parasuis</name>
    <dbReference type="NCBI Taxonomy" id="738"/>
    <lineage>
        <taxon>Bacteria</taxon>
        <taxon>Pseudomonadati</taxon>
        <taxon>Pseudomonadota</taxon>
        <taxon>Gammaproteobacteria</taxon>
        <taxon>Pasteurellales</taxon>
        <taxon>Pasteurellaceae</taxon>
        <taxon>Glaesserella</taxon>
    </lineage>
</organism>
<dbReference type="AlphaFoldDB" id="A0A6L7AYW7"/>
<name>A0A6L7AYW7_GLAPU</name>
<comment type="caution">
    <text evidence="1">The sequence shown here is derived from an EMBL/GenBank/DDBJ whole genome shotgun (WGS) entry which is preliminary data.</text>
</comment>
<proteinExistence type="predicted"/>
<accession>A0A6L7AYW7</accession>